<feature type="region of interest" description="Disordered" evidence="1">
    <location>
        <begin position="210"/>
        <end position="232"/>
    </location>
</feature>
<evidence type="ECO:0000313" key="3">
    <source>
        <dbReference type="Proteomes" id="UP001286313"/>
    </source>
</evidence>
<evidence type="ECO:0000256" key="1">
    <source>
        <dbReference type="SAM" id="MobiDB-lite"/>
    </source>
</evidence>
<proteinExistence type="predicted"/>
<reference evidence="2" key="1">
    <citation type="submission" date="2023-10" db="EMBL/GenBank/DDBJ databases">
        <title>Genome assemblies of two species of porcelain crab, Petrolisthes cinctipes and Petrolisthes manimaculis (Anomura: Porcellanidae).</title>
        <authorList>
            <person name="Angst P."/>
        </authorList>
    </citation>
    <scope>NUCLEOTIDE SEQUENCE</scope>
    <source>
        <strain evidence="2">PB745_01</strain>
        <tissue evidence="2">Gill</tissue>
    </source>
</reference>
<comment type="caution">
    <text evidence="2">The sequence shown here is derived from an EMBL/GenBank/DDBJ whole genome shotgun (WGS) entry which is preliminary data.</text>
</comment>
<gene>
    <name evidence="2" type="ORF">Pcinc_034827</name>
</gene>
<feature type="region of interest" description="Disordered" evidence="1">
    <location>
        <begin position="1"/>
        <end position="193"/>
    </location>
</feature>
<sequence length="322" mass="34687">MFVWARIEFRHPPPPHIGPKEGGSTGKGGQQDDGAGDNVQDPAVGERTEDGGGQAEKGPIRPRSGTWSVATSRRVKIKAEKEEEEAAAAAAVFRQRRKSGDDVLASAASSNVASARRKEGGPQGFFDSFRPRSKSDARAILAARQRRKSGDDVLNATVREKEKKKEPSPGFFEYLGGGRRPRSKSDASRVGKKPNILTSVKNAVQHTLVSPVGSRGGRRSGDVTPVEGQGGGGDEVYYTWHAGAPHPSAQARTRNPDTARTGLSKVMELFRSRGGESSEERQRRKSGGVSTQLTILASMQLLLQNLQFKLNPLAANCYSFVI</sequence>
<dbReference type="AlphaFoldDB" id="A0AAE1ENW0"/>
<feature type="compositionally biased region" description="Gly residues" evidence="1">
    <location>
        <begin position="20"/>
        <end position="31"/>
    </location>
</feature>
<dbReference type="Proteomes" id="UP001286313">
    <property type="component" value="Unassembled WGS sequence"/>
</dbReference>
<feature type="compositionally biased region" description="Low complexity" evidence="1">
    <location>
        <begin position="105"/>
        <end position="114"/>
    </location>
</feature>
<accession>A0AAE1ENW0</accession>
<evidence type="ECO:0000313" key="2">
    <source>
        <dbReference type="EMBL" id="KAK3859019.1"/>
    </source>
</evidence>
<feature type="compositionally biased region" description="Basic and acidic residues" evidence="1">
    <location>
        <begin position="158"/>
        <end position="167"/>
    </location>
</feature>
<feature type="compositionally biased region" description="Low complexity" evidence="1">
    <location>
        <begin position="32"/>
        <end position="41"/>
    </location>
</feature>
<dbReference type="EMBL" id="JAWQEG010005140">
    <property type="protein sequence ID" value="KAK3859019.1"/>
    <property type="molecule type" value="Genomic_DNA"/>
</dbReference>
<keyword evidence="3" id="KW-1185">Reference proteome</keyword>
<organism evidence="2 3">
    <name type="scientific">Petrolisthes cinctipes</name>
    <name type="common">Flat porcelain crab</name>
    <dbReference type="NCBI Taxonomy" id="88211"/>
    <lineage>
        <taxon>Eukaryota</taxon>
        <taxon>Metazoa</taxon>
        <taxon>Ecdysozoa</taxon>
        <taxon>Arthropoda</taxon>
        <taxon>Crustacea</taxon>
        <taxon>Multicrustacea</taxon>
        <taxon>Malacostraca</taxon>
        <taxon>Eumalacostraca</taxon>
        <taxon>Eucarida</taxon>
        <taxon>Decapoda</taxon>
        <taxon>Pleocyemata</taxon>
        <taxon>Anomura</taxon>
        <taxon>Galatheoidea</taxon>
        <taxon>Porcellanidae</taxon>
        <taxon>Petrolisthes</taxon>
    </lineage>
</organism>
<protein>
    <submittedName>
        <fullName evidence="2">Uncharacterized protein</fullName>
    </submittedName>
</protein>
<name>A0AAE1ENW0_PETCI</name>